<evidence type="ECO:0000313" key="2">
    <source>
        <dbReference type="RefSeq" id="XP_073769898.1"/>
    </source>
</evidence>
<proteinExistence type="predicted"/>
<sequence>MSIAHTEEKPISFDHIEEKPMSIAHTEEKPVSLVHTEDQHLSIDQTEEQPISIDPTEEQQPEELPAVSDEDVDLCERKEDCVSSTQDEMEEEVLESSSELVPVHSELFWKNEENMCWLDAMLVMLVHCRTIRGTPCRGIKLSDKLATVPCNDSVVWKLCWRYDKTCAYLQARKKQSEDKVLRVPAGVLVEAERRLSALRLSVFKLLQPTLKCEIGQQETPVFALPLLLRSDKWAQDIFQHTIRWEFKCTCCDFTVNESVEKTLTTLTCIVKDWHPLKANNRTQCNKCEHKNQRRKMVLEKLSSVFALHFVEGLPRKDLTKYGFTFQGFQYSVSTIIQYNKHLQHFVTWVRQSNGFWLELDDLKHPYSPTHKRLPFPSSEFHILFWETDSFKEEHSEVCLPTAPPEVPNAPDEHPPKLSDSVATDTCVISALTVEDTTASSIADTSIGSTTLLDTFEGLTHKDIVTLTLVNSESPKNEPRPMRPGFVSAPRHCPFEASNLLSGIPKTGSRLSTPPIPQKSSLVHKPEVAAAAVSKTHLQPTSLFQRHPSFQSTPIRPPLPPAPKPKPSLQYDKHEDLPVKPADMFGGFKTKKLANSQPKQISLPGGLNPSVKKTGGQEPISTTEALRLKLMKKLKAKKKKLAKLNQLLGNGGESVAKPDSTALSSPYSVTSSTTTYDSFDDQFLADLLSPATTVSNLSPDSTGLLEMLNNGQNGEQQNPAVATLAPEATLTCSSSTISPLDEYMQSGMCHTALENADFNSLDIFF</sequence>
<keyword evidence="1" id="KW-1185">Reference proteome</keyword>
<gene>
    <name evidence="2" type="primary">uspl1</name>
    <name evidence="2" type="synonym">c13orf22l</name>
</gene>
<dbReference type="Proteomes" id="UP000000437">
    <property type="component" value="Chromosome 10"/>
</dbReference>
<name>A0AC58GJK5_DANRE</name>
<organism evidence="1 2">
    <name type="scientific">Danio rerio</name>
    <name type="common">Zebrafish</name>
    <name type="synonym">Brachydanio rerio</name>
    <dbReference type="NCBI Taxonomy" id="7955"/>
    <lineage>
        <taxon>Eukaryota</taxon>
        <taxon>Metazoa</taxon>
        <taxon>Chordata</taxon>
        <taxon>Craniata</taxon>
        <taxon>Vertebrata</taxon>
        <taxon>Euteleostomi</taxon>
        <taxon>Actinopterygii</taxon>
        <taxon>Neopterygii</taxon>
        <taxon>Teleostei</taxon>
        <taxon>Ostariophysi</taxon>
        <taxon>Cypriniformes</taxon>
        <taxon>Danionidae</taxon>
        <taxon>Danioninae</taxon>
        <taxon>Danio</taxon>
    </lineage>
</organism>
<protein>
    <submittedName>
        <fullName evidence="2">SUMO-specific isopeptidase USPL1 isoform X1</fullName>
    </submittedName>
</protein>
<reference evidence="2" key="1">
    <citation type="submission" date="2025-08" db="UniProtKB">
        <authorList>
            <consortium name="RefSeq"/>
        </authorList>
    </citation>
    <scope>IDENTIFICATION</scope>
    <source>
        <strain evidence="2">Tuebingen</strain>
        <tissue evidence="2">Fibroblasts and whole tissue</tissue>
    </source>
</reference>
<dbReference type="RefSeq" id="XP_073769898.1">
    <property type="nucleotide sequence ID" value="XM_073913797.1"/>
</dbReference>
<evidence type="ECO:0000313" key="1">
    <source>
        <dbReference type="Proteomes" id="UP000000437"/>
    </source>
</evidence>
<accession>A0AC58GJK5</accession>